<dbReference type="AlphaFoldDB" id="A0A2P2QSN6"/>
<evidence type="ECO:0000256" key="1">
    <source>
        <dbReference type="SAM" id="MobiDB-lite"/>
    </source>
</evidence>
<name>A0A2P2QSN6_RHIMU</name>
<evidence type="ECO:0000313" key="2">
    <source>
        <dbReference type="EMBL" id="MBX69874.1"/>
    </source>
</evidence>
<reference evidence="2" key="1">
    <citation type="submission" date="2018-02" db="EMBL/GenBank/DDBJ databases">
        <title>Rhizophora mucronata_Transcriptome.</title>
        <authorList>
            <person name="Meera S.P."/>
            <person name="Sreeshan A."/>
            <person name="Augustine A."/>
        </authorList>
    </citation>
    <scope>NUCLEOTIDE SEQUENCE</scope>
    <source>
        <tissue evidence="2">Leaf</tissue>
    </source>
</reference>
<protein>
    <submittedName>
        <fullName evidence="2">Uncharacterized protein</fullName>
    </submittedName>
</protein>
<feature type="compositionally biased region" description="Basic and acidic residues" evidence="1">
    <location>
        <begin position="88"/>
        <end position="98"/>
    </location>
</feature>
<feature type="region of interest" description="Disordered" evidence="1">
    <location>
        <begin position="1"/>
        <end position="20"/>
    </location>
</feature>
<feature type="region of interest" description="Disordered" evidence="1">
    <location>
        <begin position="82"/>
        <end position="115"/>
    </location>
</feature>
<accession>A0A2P2QSN6</accession>
<dbReference type="EMBL" id="GGEC01089390">
    <property type="protein sequence ID" value="MBX69874.1"/>
    <property type="molecule type" value="Transcribed_RNA"/>
</dbReference>
<sequence>MYQGNLQRWGSKEVPGTARKNLRKKADSLIPTLAGPLVSLRSFITGIKTPKQLPPKRTKSWTSQVKKKTRLEMIQEPIKRLQLTPLDIKPKNQTERGERKRKRSLRCSRLSVKAL</sequence>
<proteinExistence type="predicted"/>
<organism evidence="2">
    <name type="scientific">Rhizophora mucronata</name>
    <name type="common">Asiatic mangrove</name>
    <dbReference type="NCBI Taxonomy" id="61149"/>
    <lineage>
        <taxon>Eukaryota</taxon>
        <taxon>Viridiplantae</taxon>
        <taxon>Streptophyta</taxon>
        <taxon>Embryophyta</taxon>
        <taxon>Tracheophyta</taxon>
        <taxon>Spermatophyta</taxon>
        <taxon>Magnoliopsida</taxon>
        <taxon>eudicotyledons</taxon>
        <taxon>Gunneridae</taxon>
        <taxon>Pentapetalae</taxon>
        <taxon>rosids</taxon>
        <taxon>fabids</taxon>
        <taxon>Malpighiales</taxon>
        <taxon>Rhizophoraceae</taxon>
        <taxon>Rhizophora</taxon>
    </lineage>
</organism>